<evidence type="ECO:0000256" key="6">
    <source>
        <dbReference type="ARBA" id="ARBA00023328"/>
    </source>
</evidence>
<dbReference type="Ensembl" id="ENSACAT00000008046.4">
    <property type="protein sequence ID" value="ENSACAP00000007880.3"/>
    <property type="gene ID" value="ENSACAG00000007963.4"/>
</dbReference>
<dbReference type="CTD" id="2491"/>
<name>H9GDD6_ANOCA</name>
<dbReference type="HOGENOM" id="CLU_022189_0_0_1"/>
<dbReference type="KEGG" id="acs:100560597"/>
<dbReference type="FunCoup" id="H9GDD6">
    <property type="interactions" value="99"/>
</dbReference>
<evidence type="ECO:0000313" key="8">
    <source>
        <dbReference type="Ensembl" id="ENSACAP00000007880.3"/>
    </source>
</evidence>
<dbReference type="PANTHER" id="PTHR48208:SF2">
    <property type="entry name" value="CENTROMERE PROTEIN I"/>
    <property type="match status" value="1"/>
</dbReference>
<dbReference type="RefSeq" id="XP_008118419.1">
    <property type="nucleotide sequence ID" value="XM_008120212.3"/>
</dbReference>
<feature type="region of interest" description="Disordered" evidence="7">
    <location>
        <begin position="1"/>
        <end position="29"/>
    </location>
</feature>
<evidence type="ECO:0000256" key="3">
    <source>
        <dbReference type="ARBA" id="ARBA00005470"/>
    </source>
</evidence>
<dbReference type="AlphaFoldDB" id="H9GDD6"/>
<dbReference type="eggNOG" id="ENOG502QU9H">
    <property type="taxonomic scope" value="Eukaryota"/>
</dbReference>
<keyword evidence="6" id="KW-0137">Centromere</keyword>
<dbReference type="GeneTree" id="ENSGT00390000013235"/>
<keyword evidence="9" id="KW-1185">Reference proteome</keyword>
<dbReference type="RefSeq" id="XP_008118418.1">
    <property type="nucleotide sequence ID" value="XM_008120211.3"/>
</dbReference>
<proteinExistence type="inferred from homology"/>
<evidence type="ECO:0000313" key="9">
    <source>
        <dbReference type="Proteomes" id="UP000001646"/>
    </source>
</evidence>
<dbReference type="Pfam" id="PF07778">
    <property type="entry name" value="CENP-I"/>
    <property type="match status" value="1"/>
</dbReference>
<dbReference type="GO" id="GO:0000070">
    <property type="term" value="P:mitotic sister chromatid segregation"/>
    <property type="evidence" value="ECO:0000318"/>
    <property type="project" value="GO_Central"/>
</dbReference>
<dbReference type="STRING" id="28377.ENSACAP00000007880"/>
<evidence type="ECO:0000256" key="5">
    <source>
        <dbReference type="ARBA" id="ARBA00023242"/>
    </source>
</evidence>
<dbReference type="Proteomes" id="UP000001646">
    <property type="component" value="Unplaced"/>
</dbReference>
<dbReference type="GO" id="GO:0000939">
    <property type="term" value="C:inner kinetochore"/>
    <property type="evidence" value="ECO:0000318"/>
    <property type="project" value="GO_Central"/>
</dbReference>
<dbReference type="InterPro" id="IPR012485">
    <property type="entry name" value="CENP-I"/>
</dbReference>
<comment type="subcellular location">
    <subcellularLocation>
        <location evidence="2">Chromosome</location>
        <location evidence="2">Centromere</location>
    </subcellularLocation>
    <subcellularLocation>
        <location evidence="1">Nucleus</location>
    </subcellularLocation>
</comment>
<sequence length="738" mass="84965">MKKGINAKQPEETLPAISSKDTKNTVSNDAQCDKAPQMCISDSQSLLEEALDYLKKVKDRTSSKNEILQKHLATVENIAQERGLKAKEIHVLLKVALSGKFAETVNSRLLKNLIPTSTISDDSIVSAVSWLCVGKCSKNTQATFLKWMIAMFEFIDQKEKINALYGFFFNFLQDVKLFPFACHVLYLLTKRENVKPFRVRRLLDLQNRLGPEPPLQALLLLYKSFAPEMVSVTLPSKIKTRFKNSENLWKSAIGAIKRRVYGEPTSKPDNIGVGCLQSRKRKLNSMLVLPACTSSSGRSNESQKPNNTDILHHTKFFPVEQLQTFSQLLENIHCLEFPSRIGSVLGNPLLLHYINCVKDDSVYQRMYYWMGQTFREECPWYKIENQQNELEFSNFLDTVLEAECFLQEGFSSCEEFLYRSLPFWDGCCCRAQVLQLVSWIPLSTFSEMKPYLCRPLTQLFITSSLYFKCSVLESLRDLLINWLNWHMVQADMATELYTDVLNTTLSGVVNSVEEAIHFVGWLSTIALRLENNSAFLMHFILDFYEIVCDVYQKYNLPLVIMPPAGVFYPALLSMDPVSIDRLCRIMYRYRANLLSAKQNQQAKQFMFSNQTCQEYNQYITAMVGCLWTSNAFQKDLHPLGLFMDSEVLEKTKVQECRKGLNLVYHPALTGYAMMFLEQAQPKEKVPNFKLIQGRRWDWYLEYLYSQDLQGLKLFIESSINRVSHSSQKKASKVSETTD</sequence>
<dbReference type="OrthoDB" id="6347512at2759"/>
<organism evidence="8 9">
    <name type="scientific">Anolis carolinensis</name>
    <name type="common">Green anole</name>
    <name type="synonym">American chameleon</name>
    <dbReference type="NCBI Taxonomy" id="28377"/>
    <lineage>
        <taxon>Eukaryota</taxon>
        <taxon>Metazoa</taxon>
        <taxon>Chordata</taxon>
        <taxon>Craniata</taxon>
        <taxon>Vertebrata</taxon>
        <taxon>Euteleostomi</taxon>
        <taxon>Lepidosauria</taxon>
        <taxon>Squamata</taxon>
        <taxon>Bifurcata</taxon>
        <taxon>Unidentata</taxon>
        <taxon>Episquamata</taxon>
        <taxon>Toxicofera</taxon>
        <taxon>Iguania</taxon>
        <taxon>Dactyloidae</taxon>
        <taxon>Anolis</taxon>
    </lineage>
</organism>
<evidence type="ECO:0000256" key="2">
    <source>
        <dbReference type="ARBA" id="ARBA00004584"/>
    </source>
</evidence>
<protein>
    <submittedName>
        <fullName evidence="8">Centromere protein I</fullName>
    </submittedName>
</protein>
<keyword evidence="4" id="KW-0158">Chromosome</keyword>
<reference evidence="8" key="1">
    <citation type="submission" date="2009-12" db="EMBL/GenBank/DDBJ databases">
        <title>The Genome Sequence of Anolis carolinensis (Green Anole Lizard).</title>
        <authorList>
            <consortium name="The Genome Sequencing Platform"/>
            <person name="Di Palma F."/>
            <person name="Alfoldi J."/>
            <person name="Heiman D."/>
            <person name="Young S."/>
            <person name="Grabherr M."/>
            <person name="Johnson J."/>
            <person name="Lander E.S."/>
            <person name="Lindblad-Toh K."/>
        </authorList>
    </citation>
    <scope>NUCLEOTIDE SEQUENCE [LARGE SCALE GENOMIC DNA]</scope>
    <source>
        <strain evidence="8">JBL SC #1</strain>
    </source>
</reference>
<dbReference type="Bgee" id="ENSACAG00000007963">
    <property type="expression patterns" value="Expressed in dewlap and 8 other cell types or tissues"/>
</dbReference>
<gene>
    <name evidence="8" type="primary">CENPI</name>
</gene>
<accession>H9GDD6</accession>
<dbReference type="InParanoid" id="H9GDD6"/>
<evidence type="ECO:0000256" key="1">
    <source>
        <dbReference type="ARBA" id="ARBA00004123"/>
    </source>
</evidence>
<keyword evidence="5" id="KW-0539">Nucleus</keyword>
<dbReference type="GO" id="GO:0034080">
    <property type="term" value="P:CENP-A containing chromatin assembly"/>
    <property type="evidence" value="ECO:0000318"/>
    <property type="project" value="GO_Central"/>
</dbReference>
<evidence type="ECO:0000256" key="7">
    <source>
        <dbReference type="SAM" id="MobiDB-lite"/>
    </source>
</evidence>
<dbReference type="PANTHER" id="PTHR48208">
    <property type="entry name" value="CENTROMERE PROTEIN I"/>
    <property type="match status" value="1"/>
</dbReference>
<reference evidence="8" key="3">
    <citation type="submission" date="2025-09" db="UniProtKB">
        <authorList>
            <consortium name="Ensembl"/>
        </authorList>
    </citation>
    <scope>IDENTIFICATION</scope>
</reference>
<dbReference type="GeneID" id="100560597"/>
<comment type="similarity">
    <text evidence="3">Belongs to the CENP-I/CTF3 family.</text>
</comment>
<evidence type="ECO:0000256" key="4">
    <source>
        <dbReference type="ARBA" id="ARBA00022454"/>
    </source>
</evidence>
<reference evidence="8" key="2">
    <citation type="submission" date="2025-08" db="UniProtKB">
        <authorList>
            <consortium name="Ensembl"/>
        </authorList>
    </citation>
    <scope>IDENTIFICATION</scope>
</reference>
<dbReference type="GO" id="GO:0016604">
    <property type="term" value="C:nuclear body"/>
    <property type="evidence" value="ECO:0007669"/>
    <property type="project" value="Ensembl"/>
</dbReference>